<evidence type="ECO:0000313" key="2">
    <source>
        <dbReference type="Proteomes" id="UP000299290"/>
    </source>
</evidence>
<gene>
    <name evidence="1" type="ORF">SANT12839_012880</name>
</gene>
<dbReference type="EMBL" id="BJHV01000001">
    <property type="protein sequence ID" value="GDY40406.1"/>
    <property type="molecule type" value="Genomic_DNA"/>
</dbReference>
<name>A0A4D4K133_9ACTN</name>
<protein>
    <submittedName>
        <fullName evidence="1">Uncharacterized protein</fullName>
    </submittedName>
</protein>
<dbReference type="AlphaFoldDB" id="A0A4D4K133"/>
<organism evidence="1 2">
    <name type="scientific">Streptomyces antimycoticus</name>
    <dbReference type="NCBI Taxonomy" id="68175"/>
    <lineage>
        <taxon>Bacteria</taxon>
        <taxon>Bacillati</taxon>
        <taxon>Actinomycetota</taxon>
        <taxon>Actinomycetes</taxon>
        <taxon>Kitasatosporales</taxon>
        <taxon>Streptomycetaceae</taxon>
        <taxon>Streptomyces</taxon>
        <taxon>Streptomyces violaceusniger group</taxon>
    </lineage>
</organism>
<reference evidence="1 2" key="1">
    <citation type="journal article" date="2020" name="Int. J. Syst. Evol. Microbiol.">
        <title>Reclassification of Streptomyces castelarensis and Streptomyces sporoclivatus as later heterotypic synonyms of Streptomyces antimycoticus.</title>
        <authorList>
            <person name="Komaki H."/>
            <person name="Tamura T."/>
        </authorList>
    </citation>
    <scope>NUCLEOTIDE SEQUENCE [LARGE SCALE GENOMIC DNA]</scope>
    <source>
        <strain evidence="1 2">NBRC 12839</strain>
    </source>
</reference>
<dbReference type="Proteomes" id="UP000299290">
    <property type="component" value="Unassembled WGS sequence"/>
</dbReference>
<comment type="caution">
    <text evidence="1">The sequence shown here is derived from an EMBL/GenBank/DDBJ whole genome shotgun (WGS) entry which is preliminary data.</text>
</comment>
<proteinExistence type="predicted"/>
<keyword evidence="2" id="KW-1185">Reference proteome</keyword>
<evidence type="ECO:0000313" key="1">
    <source>
        <dbReference type="EMBL" id="GDY40406.1"/>
    </source>
</evidence>
<accession>A0A4D4K133</accession>
<sequence>MWKTGVVDAVLDGILSATERVGKRAASLVSSAGGLYGTVFVRAGLEGDTMQRAVGEWADEDQTKCRRRWVRV</sequence>